<organism evidence="2 3">
    <name type="scientific">Tetranychus urticae</name>
    <name type="common">Two-spotted spider mite</name>
    <dbReference type="NCBI Taxonomy" id="32264"/>
    <lineage>
        <taxon>Eukaryota</taxon>
        <taxon>Metazoa</taxon>
        <taxon>Ecdysozoa</taxon>
        <taxon>Arthropoda</taxon>
        <taxon>Chelicerata</taxon>
        <taxon>Arachnida</taxon>
        <taxon>Acari</taxon>
        <taxon>Acariformes</taxon>
        <taxon>Trombidiformes</taxon>
        <taxon>Prostigmata</taxon>
        <taxon>Eleutherengona</taxon>
        <taxon>Raphignathae</taxon>
        <taxon>Tetranychoidea</taxon>
        <taxon>Tetranychidae</taxon>
        <taxon>Tetranychus</taxon>
    </lineage>
</organism>
<feature type="transmembrane region" description="Helical" evidence="1">
    <location>
        <begin position="133"/>
        <end position="151"/>
    </location>
</feature>
<dbReference type="Proteomes" id="UP000015104">
    <property type="component" value="Unassembled WGS sequence"/>
</dbReference>
<reference evidence="2" key="2">
    <citation type="submission" date="2015-06" db="UniProtKB">
        <authorList>
            <consortium name="EnsemblMetazoa"/>
        </authorList>
    </citation>
    <scope>IDENTIFICATION</scope>
</reference>
<evidence type="ECO:0000313" key="3">
    <source>
        <dbReference type="Proteomes" id="UP000015104"/>
    </source>
</evidence>
<dbReference type="EnsemblMetazoa" id="tetur86g00040.1">
    <property type="protein sequence ID" value="tetur86g00040.1"/>
    <property type="gene ID" value="tetur86g00040"/>
</dbReference>
<accession>T1L6J2</accession>
<keyword evidence="1" id="KW-1133">Transmembrane helix</keyword>
<name>T1L6J2_TETUR</name>
<dbReference type="HOGENOM" id="CLU_055905_0_0_1"/>
<reference evidence="3" key="1">
    <citation type="submission" date="2011-08" db="EMBL/GenBank/DDBJ databases">
        <authorList>
            <person name="Rombauts S."/>
        </authorList>
    </citation>
    <scope>NUCLEOTIDE SEQUENCE</scope>
    <source>
        <strain evidence="3">London</strain>
    </source>
</reference>
<protein>
    <submittedName>
        <fullName evidence="2">Uncharacterized protein</fullName>
    </submittedName>
</protein>
<feature type="transmembrane region" description="Helical" evidence="1">
    <location>
        <begin position="171"/>
        <end position="189"/>
    </location>
</feature>
<evidence type="ECO:0000256" key="1">
    <source>
        <dbReference type="SAM" id="Phobius"/>
    </source>
</evidence>
<dbReference type="EMBL" id="CAEY01001925">
    <property type="status" value="NOT_ANNOTATED_CDS"/>
    <property type="molecule type" value="Genomic_DNA"/>
</dbReference>
<proteinExistence type="predicted"/>
<evidence type="ECO:0000313" key="2">
    <source>
        <dbReference type="EnsemblMetazoa" id="tetur86g00040.1"/>
    </source>
</evidence>
<keyword evidence="3" id="KW-1185">Reference proteome</keyword>
<keyword evidence="1" id="KW-0472">Membrane</keyword>
<keyword evidence="1" id="KW-0812">Transmembrane</keyword>
<sequence length="426" mass="49323">MKLNIPFNHSLRLIYHDLYSGRDQDQSLFDTIKALGSITLGKVPIEWISGDPDQNDSCHSSICSTPFLRSIQSGLVDASFPFEAMEHFSLVPENMSFSSMVYTDDCGFINLYTDTAVKSKYPGILTSFQVIQLNVYILIGFLIALGVYIYLVREKSLPWPFKGITKQLIDGQFGLIVLIICYFSVFYVYELLCSSFTTNYSIQSRDAPLVYLDDLNKSTQSVTAVHNLYCARKMTDYSSSRINTVEVDRVFSYVHKHIFDDRIVFFETVNAIKNQKRIFCNFMVNIKKTDNFYIHVSNQRYFNTIRLLVYHKFIEKSKKRFLQRATYSCVEMGFCLDAFDRAFGAVIEKRVKFYKTCAQCKRYKQIESYPVAYHSIAFITIKDLLYLFVLLRSEDVFVEEAVGRRLSNILLEVTILFNIAIFKSFG</sequence>
<dbReference type="AlphaFoldDB" id="T1L6J2"/>